<feature type="compositionally biased region" description="Basic and acidic residues" evidence="1">
    <location>
        <begin position="65"/>
        <end position="76"/>
    </location>
</feature>
<evidence type="ECO:0000256" key="1">
    <source>
        <dbReference type="SAM" id="MobiDB-lite"/>
    </source>
</evidence>
<feature type="region of interest" description="Disordered" evidence="1">
    <location>
        <begin position="1"/>
        <end position="102"/>
    </location>
</feature>
<organism evidence="2 3">
    <name type="scientific">Parendozoicomonas haliclonae</name>
    <dbReference type="NCBI Taxonomy" id="1960125"/>
    <lineage>
        <taxon>Bacteria</taxon>
        <taxon>Pseudomonadati</taxon>
        <taxon>Pseudomonadota</taxon>
        <taxon>Gammaproteobacteria</taxon>
        <taxon>Oceanospirillales</taxon>
        <taxon>Endozoicomonadaceae</taxon>
        <taxon>Parendozoicomonas</taxon>
    </lineage>
</organism>
<dbReference type="AlphaFoldDB" id="A0A1X7AJ25"/>
<name>A0A1X7AJ25_9GAMM</name>
<protein>
    <submittedName>
        <fullName evidence="2">Uncharacterized protein</fullName>
    </submittedName>
</protein>
<dbReference type="InterPro" id="IPR018880">
    <property type="entry name" value="Phage_P4_Ash"/>
</dbReference>
<accession>A0A1X7AJ25</accession>
<proteinExistence type="predicted"/>
<evidence type="ECO:0000313" key="3">
    <source>
        <dbReference type="Proteomes" id="UP000196573"/>
    </source>
</evidence>
<sequence>MKNNRVCRPLVDFTGEEQPRNNQWEQPKEQPKPAALHCEIAPDEQPEAQQRNDIEQRQSPSPCHNPDEGHMKDTGQGHKINHPAQGMAPDEGHMNGIDEGQAPSMPICPLPAVNHCAMVRTVTAKSVTRIGVRLNLKAYNRRERFFCAQYQHTCPTMAGLLGASSDAPVSFKAGYANPDNLATISEIGVSYGGSKLEGARTMAITCRMALLKGSAPTASQKAVTVYRTHTYLSRQQARQEAQKLNAVVCAWTPAERVHA</sequence>
<evidence type="ECO:0000313" key="2">
    <source>
        <dbReference type="EMBL" id="SMA45141.1"/>
    </source>
</evidence>
<dbReference type="Proteomes" id="UP000196573">
    <property type="component" value="Unassembled WGS sequence"/>
</dbReference>
<reference evidence="2 3" key="1">
    <citation type="submission" date="2017-03" db="EMBL/GenBank/DDBJ databases">
        <authorList>
            <person name="Afonso C.L."/>
            <person name="Miller P.J."/>
            <person name="Scott M.A."/>
            <person name="Spackman E."/>
            <person name="Goraichik I."/>
            <person name="Dimitrov K.M."/>
            <person name="Suarez D.L."/>
            <person name="Swayne D.E."/>
        </authorList>
    </citation>
    <scope>NUCLEOTIDE SEQUENCE [LARGE SCALE GENOMIC DNA]</scope>
    <source>
        <strain evidence="2">SB41UT1</strain>
    </source>
</reference>
<dbReference type="EMBL" id="FWPT01000004">
    <property type="protein sequence ID" value="SMA45141.1"/>
    <property type="molecule type" value="Genomic_DNA"/>
</dbReference>
<dbReference type="Pfam" id="PF10554">
    <property type="entry name" value="Phage_ASH"/>
    <property type="match status" value="1"/>
</dbReference>
<dbReference type="RefSeq" id="WP_207626610.1">
    <property type="nucleotide sequence ID" value="NZ_CBCSCN010000002.1"/>
</dbReference>
<gene>
    <name evidence="2" type="ORF">EHSB41UT_01854</name>
</gene>
<keyword evidence="3" id="KW-1185">Reference proteome</keyword>